<dbReference type="EMBL" id="VFPV01000002">
    <property type="protein sequence ID" value="TQN02999.1"/>
    <property type="molecule type" value="Genomic_DNA"/>
</dbReference>
<evidence type="ECO:0000313" key="1">
    <source>
        <dbReference type="EMBL" id="TQN02999.1"/>
    </source>
</evidence>
<evidence type="ECO:0000313" key="2">
    <source>
        <dbReference type="Proteomes" id="UP000316993"/>
    </source>
</evidence>
<protein>
    <submittedName>
        <fullName evidence="1">Uncharacterized protein DUF4194</fullName>
    </submittedName>
</protein>
<proteinExistence type="predicted"/>
<gene>
    <name evidence="1" type="ORF">BDD18_1652</name>
</gene>
<comment type="caution">
    <text evidence="1">The sequence shown here is derived from an EMBL/GenBank/DDBJ whole genome shotgun (WGS) entry which is preliminary data.</text>
</comment>
<dbReference type="InterPro" id="IPR025449">
    <property type="entry name" value="JetB"/>
</dbReference>
<dbReference type="RefSeq" id="WP_211360727.1">
    <property type="nucleotide sequence ID" value="NZ_VFPV01000002.1"/>
</dbReference>
<organism evidence="1 2">
    <name type="scientific">Acidovorax temperans</name>
    <dbReference type="NCBI Taxonomy" id="80878"/>
    <lineage>
        <taxon>Bacteria</taxon>
        <taxon>Pseudomonadati</taxon>
        <taxon>Pseudomonadota</taxon>
        <taxon>Betaproteobacteria</taxon>
        <taxon>Burkholderiales</taxon>
        <taxon>Comamonadaceae</taxon>
        <taxon>Acidovorax</taxon>
    </lineage>
</organism>
<dbReference type="Pfam" id="PF13835">
    <property type="entry name" value="DUF4194"/>
    <property type="match status" value="1"/>
</dbReference>
<reference evidence="1 2" key="1">
    <citation type="submission" date="2019-06" db="EMBL/GenBank/DDBJ databases">
        <title>Genomic Encyclopedia of Archaeal and Bacterial Type Strains, Phase II (KMG-II): from individual species to whole genera.</title>
        <authorList>
            <person name="Goeker M."/>
        </authorList>
    </citation>
    <scope>NUCLEOTIDE SEQUENCE [LARGE SCALE GENOMIC DNA]</scope>
    <source>
        <strain evidence="1 2">DSM 7270</strain>
    </source>
</reference>
<dbReference type="Proteomes" id="UP000316993">
    <property type="component" value="Unassembled WGS sequence"/>
</dbReference>
<accession>A0A543L6N8</accession>
<dbReference type="AlphaFoldDB" id="A0A543L6N8"/>
<sequence>MQQEPDIFDRMAAQGAGAQAEQSLSKEELPALVESRIAAHSISRTPPNARQALQFLLAHGWLESATKPKLFNLIAAQTTLLDALLEPLDLRVVVDDVRGLAFLAVVPDYAGDDTDESEQDDWTHPLMKRQRLTLEQSLLLALLRREFLQREQESGTGAVVRVTVDSLLPQLETYLGSTGSDMQERKRLTQLLENLRTHGMVSEVDAQDCITIRPMIVHLLNPENLQTLLLRLRALAEQGGAQGSAGNAEGTP</sequence>
<name>A0A543L6N8_9BURK</name>